<dbReference type="InterPro" id="IPR018490">
    <property type="entry name" value="cNMP-bd_dom_sf"/>
</dbReference>
<evidence type="ECO:0000256" key="1">
    <source>
        <dbReference type="ARBA" id="ARBA00023015"/>
    </source>
</evidence>
<sequence length="228" mass="24142">MIAAADAALCATAPLFAGLAPDAFALLLDGARVEDYPAAGPLFAAGDPADRFFVVLAGRVTLFVLTEGGEQSVIEWFDPVCTFAEAAILSSGRFPLHCAVAAGTRLVHIPAAPLLRRLEQRPDLAFTLLSGLARWRTRLADEIATLKSRSPAQRLAGFLLGLAPAGAEAGRVRLPLSKTVLASRIGIAPESLSRALVRLRPHGVEARGREIVLSDPAALRRFCAEEES</sequence>
<dbReference type="Gene3D" id="1.10.10.10">
    <property type="entry name" value="Winged helix-like DNA-binding domain superfamily/Winged helix DNA-binding domain"/>
    <property type="match status" value="1"/>
</dbReference>
<protein>
    <submittedName>
        <fullName evidence="6">Helix-turn-helix domain-containing protein</fullName>
    </submittedName>
</protein>
<dbReference type="RefSeq" id="WP_377318181.1">
    <property type="nucleotide sequence ID" value="NZ_JBHUIY010000039.1"/>
</dbReference>
<dbReference type="InterPro" id="IPR036388">
    <property type="entry name" value="WH-like_DNA-bd_sf"/>
</dbReference>
<evidence type="ECO:0000256" key="3">
    <source>
        <dbReference type="ARBA" id="ARBA00023163"/>
    </source>
</evidence>
<dbReference type="InterPro" id="IPR036390">
    <property type="entry name" value="WH_DNA-bd_sf"/>
</dbReference>
<proteinExistence type="predicted"/>
<gene>
    <name evidence="6" type="ORF">ACFSNB_15490</name>
</gene>
<evidence type="ECO:0000256" key="2">
    <source>
        <dbReference type="ARBA" id="ARBA00023125"/>
    </source>
</evidence>
<dbReference type="InterPro" id="IPR000595">
    <property type="entry name" value="cNMP-bd_dom"/>
</dbReference>
<evidence type="ECO:0000313" key="7">
    <source>
        <dbReference type="Proteomes" id="UP001597296"/>
    </source>
</evidence>
<dbReference type="SUPFAM" id="SSF51206">
    <property type="entry name" value="cAMP-binding domain-like"/>
    <property type="match status" value="1"/>
</dbReference>
<dbReference type="CDD" id="cd00038">
    <property type="entry name" value="CAP_ED"/>
    <property type="match status" value="1"/>
</dbReference>
<comment type="caution">
    <text evidence="6">The sequence shown here is derived from an EMBL/GenBank/DDBJ whole genome shotgun (WGS) entry which is preliminary data.</text>
</comment>
<dbReference type="SMART" id="SM00100">
    <property type="entry name" value="cNMP"/>
    <property type="match status" value="1"/>
</dbReference>
<keyword evidence="2" id="KW-0238">DNA-binding</keyword>
<organism evidence="6 7">
    <name type="scientific">Phaeospirillum tilakii</name>
    <dbReference type="NCBI Taxonomy" id="741673"/>
    <lineage>
        <taxon>Bacteria</taxon>
        <taxon>Pseudomonadati</taxon>
        <taxon>Pseudomonadota</taxon>
        <taxon>Alphaproteobacteria</taxon>
        <taxon>Rhodospirillales</taxon>
        <taxon>Rhodospirillaceae</taxon>
        <taxon>Phaeospirillum</taxon>
    </lineage>
</organism>
<accession>A0ABW5CFJ1</accession>
<dbReference type="EMBL" id="JBHUIY010000039">
    <property type="protein sequence ID" value="MFD2235212.1"/>
    <property type="molecule type" value="Genomic_DNA"/>
</dbReference>
<keyword evidence="7" id="KW-1185">Reference proteome</keyword>
<feature type="domain" description="Cyclic nucleotide-binding" evidence="4">
    <location>
        <begin position="15"/>
        <end position="102"/>
    </location>
</feature>
<dbReference type="Pfam" id="PF00027">
    <property type="entry name" value="cNMP_binding"/>
    <property type="match status" value="1"/>
</dbReference>
<dbReference type="PROSITE" id="PS51063">
    <property type="entry name" value="HTH_CRP_2"/>
    <property type="match status" value="1"/>
</dbReference>
<dbReference type="Gene3D" id="2.60.120.10">
    <property type="entry name" value="Jelly Rolls"/>
    <property type="match status" value="1"/>
</dbReference>
<dbReference type="PROSITE" id="PS50042">
    <property type="entry name" value="CNMP_BINDING_3"/>
    <property type="match status" value="1"/>
</dbReference>
<dbReference type="InterPro" id="IPR014710">
    <property type="entry name" value="RmlC-like_jellyroll"/>
</dbReference>
<dbReference type="InterPro" id="IPR012318">
    <property type="entry name" value="HTH_CRP"/>
</dbReference>
<dbReference type="Proteomes" id="UP001597296">
    <property type="component" value="Unassembled WGS sequence"/>
</dbReference>
<keyword evidence="3" id="KW-0804">Transcription</keyword>
<dbReference type="Pfam" id="PF13545">
    <property type="entry name" value="HTH_Crp_2"/>
    <property type="match status" value="1"/>
</dbReference>
<evidence type="ECO:0000259" key="4">
    <source>
        <dbReference type="PROSITE" id="PS50042"/>
    </source>
</evidence>
<feature type="domain" description="HTH crp-type" evidence="5">
    <location>
        <begin position="149"/>
        <end position="217"/>
    </location>
</feature>
<name>A0ABW5CFJ1_9PROT</name>
<keyword evidence="1" id="KW-0805">Transcription regulation</keyword>
<dbReference type="SUPFAM" id="SSF46785">
    <property type="entry name" value="Winged helix' DNA-binding domain"/>
    <property type="match status" value="1"/>
</dbReference>
<evidence type="ECO:0000259" key="5">
    <source>
        <dbReference type="PROSITE" id="PS51063"/>
    </source>
</evidence>
<dbReference type="SMART" id="SM00419">
    <property type="entry name" value="HTH_CRP"/>
    <property type="match status" value="1"/>
</dbReference>
<reference evidence="7" key="1">
    <citation type="journal article" date="2019" name="Int. J. Syst. Evol. Microbiol.">
        <title>The Global Catalogue of Microorganisms (GCM) 10K type strain sequencing project: providing services to taxonomists for standard genome sequencing and annotation.</title>
        <authorList>
            <consortium name="The Broad Institute Genomics Platform"/>
            <consortium name="The Broad Institute Genome Sequencing Center for Infectious Disease"/>
            <person name="Wu L."/>
            <person name="Ma J."/>
        </authorList>
    </citation>
    <scope>NUCLEOTIDE SEQUENCE [LARGE SCALE GENOMIC DNA]</scope>
    <source>
        <strain evidence="7">KCTC 15012</strain>
    </source>
</reference>
<evidence type="ECO:0000313" key="6">
    <source>
        <dbReference type="EMBL" id="MFD2235212.1"/>
    </source>
</evidence>